<name>A0ABR2LQG3_9ASPA</name>
<organism evidence="2 3">
    <name type="scientific">Platanthera guangdongensis</name>
    <dbReference type="NCBI Taxonomy" id="2320717"/>
    <lineage>
        <taxon>Eukaryota</taxon>
        <taxon>Viridiplantae</taxon>
        <taxon>Streptophyta</taxon>
        <taxon>Embryophyta</taxon>
        <taxon>Tracheophyta</taxon>
        <taxon>Spermatophyta</taxon>
        <taxon>Magnoliopsida</taxon>
        <taxon>Liliopsida</taxon>
        <taxon>Asparagales</taxon>
        <taxon>Orchidaceae</taxon>
        <taxon>Orchidoideae</taxon>
        <taxon>Orchideae</taxon>
        <taxon>Orchidinae</taxon>
        <taxon>Platanthera</taxon>
    </lineage>
</organism>
<sequence length="197" mass="21126">MSVGKEICLRYGRFFYRFDNGESAADVYDRITGFRETLKSDIDVGRFQPPGQQSPNMNLVIVSHVGAGTERTSRRGDDVCGSGGRRPGGSGSVECGRSAIGGPDGAIEGGRGTGQARMALGRDMEASPTIVFSGIYLGGRKQRESGMLLRETHLPSSVSIRPSNRIPAKCAQQRRANTGELNCDSSTTGPSFFTHFD</sequence>
<evidence type="ECO:0000313" key="3">
    <source>
        <dbReference type="Proteomes" id="UP001412067"/>
    </source>
</evidence>
<protein>
    <submittedName>
        <fullName evidence="2">Uncharacterized protein</fullName>
    </submittedName>
</protein>
<reference evidence="2 3" key="1">
    <citation type="journal article" date="2022" name="Nat. Plants">
        <title>Genomes of leafy and leafless Platanthera orchids illuminate the evolution of mycoheterotrophy.</title>
        <authorList>
            <person name="Li M.H."/>
            <person name="Liu K.W."/>
            <person name="Li Z."/>
            <person name="Lu H.C."/>
            <person name="Ye Q.L."/>
            <person name="Zhang D."/>
            <person name="Wang J.Y."/>
            <person name="Li Y.F."/>
            <person name="Zhong Z.M."/>
            <person name="Liu X."/>
            <person name="Yu X."/>
            <person name="Liu D.K."/>
            <person name="Tu X.D."/>
            <person name="Liu B."/>
            <person name="Hao Y."/>
            <person name="Liao X.Y."/>
            <person name="Jiang Y.T."/>
            <person name="Sun W.H."/>
            <person name="Chen J."/>
            <person name="Chen Y.Q."/>
            <person name="Ai Y."/>
            <person name="Zhai J.W."/>
            <person name="Wu S.S."/>
            <person name="Zhou Z."/>
            <person name="Hsiao Y.Y."/>
            <person name="Wu W.L."/>
            <person name="Chen Y.Y."/>
            <person name="Lin Y.F."/>
            <person name="Hsu J.L."/>
            <person name="Li C.Y."/>
            <person name="Wang Z.W."/>
            <person name="Zhao X."/>
            <person name="Zhong W.Y."/>
            <person name="Ma X.K."/>
            <person name="Ma L."/>
            <person name="Huang J."/>
            <person name="Chen G.Z."/>
            <person name="Huang M.Z."/>
            <person name="Huang L."/>
            <person name="Peng D.H."/>
            <person name="Luo Y.B."/>
            <person name="Zou S.Q."/>
            <person name="Chen S.P."/>
            <person name="Lan S."/>
            <person name="Tsai W.C."/>
            <person name="Van de Peer Y."/>
            <person name="Liu Z.J."/>
        </authorList>
    </citation>
    <scope>NUCLEOTIDE SEQUENCE [LARGE SCALE GENOMIC DNA]</scope>
    <source>
        <strain evidence="2">Lor288</strain>
    </source>
</reference>
<dbReference type="PANTHER" id="PTHR46192">
    <property type="entry name" value="BROAD-RANGE ACID PHOSPHATASE DET1"/>
    <property type="match status" value="1"/>
</dbReference>
<dbReference type="InterPro" id="IPR052765">
    <property type="entry name" value="PGM-Related"/>
</dbReference>
<dbReference type="Proteomes" id="UP001412067">
    <property type="component" value="Unassembled WGS sequence"/>
</dbReference>
<accession>A0ABR2LQG3</accession>
<feature type="compositionally biased region" description="Gly residues" evidence="1">
    <location>
        <begin position="81"/>
        <end position="91"/>
    </location>
</feature>
<dbReference type="EMBL" id="JBBWWR010000016">
    <property type="protein sequence ID" value="KAK8947668.1"/>
    <property type="molecule type" value="Genomic_DNA"/>
</dbReference>
<comment type="caution">
    <text evidence="2">The sequence shown here is derived from an EMBL/GenBank/DDBJ whole genome shotgun (WGS) entry which is preliminary data.</text>
</comment>
<proteinExistence type="predicted"/>
<evidence type="ECO:0000256" key="1">
    <source>
        <dbReference type="SAM" id="MobiDB-lite"/>
    </source>
</evidence>
<gene>
    <name evidence="2" type="ORF">KSP40_PGU016328</name>
</gene>
<keyword evidence="3" id="KW-1185">Reference proteome</keyword>
<feature type="region of interest" description="Disordered" evidence="1">
    <location>
        <begin position="67"/>
        <end position="110"/>
    </location>
</feature>
<evidence type="ECO:0000313" key="2">
    <source>
        <dbReference type="EMBL" id="KAK8947668.1"/>
    </source>
</evidence>